<protein>
    <submittedName>
        <fullName evidence="5">Glucan endo-1,3-beta-glucosidase 12-like</fullName>
    </submittedName>
</protein>
<organism evidence="4 5">
    <name type="scientific">Nicotiana tabacum</name>
    <name type="common">Common tobacco</name>
    <dbReference type="NCBI Taxonomy" id="4097"/>
    <lineage>
        <taxon>Eukaryota</taxon>
        <taxon>Viridiplantae</taxon>
        <taxon>Streptophyta</taxon>
        <taxon>Embryophyta</taxon>
        <taxon>Tracheophyta</taxon>
        <taxon>Spermatophyta</taxon>
        <taxon>Magnoliopsida</taxon>
        <taxon>eudicotyledons</taxon>
        <taxon>Gunneridae</taxon>
        <taxon>Pentapetalae</taxon>
        <taxon>asterids</taxon>
        <taxon>lamiids</taxon>
        <taxon>Solanales</taxon>
        <taxon>Solanaceae</taxon>
        <taxon>Nicotianoideae</taxon>
        <taxon>Nicotianeae</taxon>
        <taxon>Nicotiana</taxon>
    </lineage>
</organism>
<dbReference type="RefSeq" id="XP_016488052.1">
    <property type="nucleotide sequence ID" value="XM_016632566.1"/>
</dbReference>
<dbReference type="GeneID" id="107808084"/>
<dbReference type="STRING" id="4097.A0A1S4BGS4"/>
<dbReference type="PANTHER" id="PTHR31044:SF147">
    <property type="entry name" value="CARBOHYDRATE-BINDING X8 DOMAIN PROTEIN"/>
    <property type="match status" value="1"/>
</dbReference>
<feature type="chain" id="PRO_5010302985" evidence="2">
    <location>
        <begin position="23"/>
        <end position="104"/>
    </location>
</feature>
<dbReference type="KEGG" id="nta:107808084"/>
<reference evidence="4" key="1">
    <citation type="journal article" date="2014" name="Nat. Commun.">
        <title>The tobacco genome sequence and its comparison with those of tomato and potato.</title>
        <authorList>
            <person name="Sierro N."/>
            <person name="Battey J.N."/>
            <person name="Ouadi S."/>
            <person name="Bakaher N."/>
            <person name="Bovet L."/>
            <person name="Willig A."/>
            <person name="Goepfert S."/>
            <person name="Peitsch M.C."/>
            <person name="Ivanov N.V."/>
        </authorList>
    </citation>
    <scope>NUCLEOTIDE SEQUENCE [LARGE SCALE GENOMIC DNA]</scope>
</reference>
<sequence length="104" mass="11888">MAQLNVFLCFLVLLSFTSFCQGAKWWCVADEWATDVTLSAFLDRACNRGYCIDIKPGKPCFLPPTIRSHASYVLNLMYTRTSKCPPHLGIRVQNDPSYGRCKYR</sequence>
<feature type="domain" description="X8" evidence="3">
    <location>
        <begin position="25"/>
        <end position="103"/>
    </location>
</feature>
<dbReference type="OrthoDB" id="1243501at2759"/>
<dbReference type="GO" id="GO:0009506">
    <property type="term" value="C:plasmodesma"/>
    <property type="evidence" value="ECO:0007669"/>
    <property type="project" value="UniProtKB-ARBA"/>
</dbReference>
<dbReference type="AlphaFoldDB" id="A0A1S4BGS4"/>
<gene>
    <name evidence="5" type="primary">LOC107808084</name>
</gene>
<evidence type="ECO:0000313" key="5">
    <source>
        <dbReference type="RefSeq" id="XP_016488052.1"/>
    </source>
</evidence>
<dbReference type="Pfam" id="PF07983">
    <property type="entry name" value="X8"/>
    <property type="match status" value="1"/>
</dbReference>
<accession>A0A1S4BGS4</accession>
<dbReference type="PaxDb" id="4097-A0A1S4BGS4"/>
<reference evidence="5" key="2">
    <citation type="submission" date="2025-08" db="UniProtKB">
        <authorList>
            <consortium name="RefSeq"/>
        </authorList>
    </citation>
    <scope>IDENTIFICATION</scope>
    <source>
        <tissue evidence="5">Leaf</tissue>
    </source>
</reference>
<dbReference type="OMA" id="SKQWCVS"/>
<evidence type="ECO:0000256" key="2">
    <source>
        <dbReference type="SAM" id="SignalP"/>
    </source>
</evidence>
<dbReference type="SMR" id="A0A1S4BGS4"/>
<name>A0A1S4BGS4_TOBAC</name>
<evidence type="ECO:0000256" key="1">
    <source>
        <dbReference type="ARBA" id="ARBA00022729"/>
    </source>
</evidence>
<dbReference type="Proteomes" id="UP000790787">
    <property type="component" value="Chromosome 23"/>
</dbReference>
<feature type="signal peptide" evidence="2">
    <location>
        <begin position="1"/>
        <end position="22"/>
    </location>
</feature>
<proteinExistence type="predicted"/>
<dbReference type="PANTHER" id="PTHR31044">
    <property type="entry name" value="BETA-1,3 GLUCANASE"/>
    <property type="match status" value="1"/>
</dbReference>
<dbReference type="SMART" id="SM00768">
    <property type="entry name" value="X8"/>
    <property type="match status" value="1"/>
</dbReference>
<evidence type="ECO:0000313" key="4">
    <source>
        <dbReference type="Proteomes" id="UP000790787"/>
    </source>
</evidence>
<dbReference type="InterPro" id="IPR012946">
    <property type="entry name" value="X8"/>
</dbReference>
<dbReference type="InterPro" id="IPR044788">
    <property type="entry name" value="X8_dom_prot"/>
</dbReference>
<keyword evidence="1 2" id="KW-0732">Signal</keyword>
<keyword evidence="4" id="KW-1185">Reference proteome</keyword>
<evidence type="ECO:0000259" key="3">
    <source>
        <dbReference type="SMART" id="SM00768"/>
    </source>
</evidence>